<evidence type="ECO:0000313" key="1">
    <source>
        <dbReference type="EMBL" id="AXG09171.1"/>
    </source>
</evidence>
<protein>
    <submittedName>
        <fullName evidence="1">Uncharacterized protein</fullName>
    </submittedName>
</protein>
<dbReference type="KEGG" id="haq:DU484_04445"/>
<gene>
    <name evidence="1" type="ORF">DU484_04445</name>
</gene>
<organism evidence="1 2">
    <name type="scientific">Haloplanus rubicundus</name>
    <dbReference type="NCBI Taxonomy" id="1547898"/>
    <lineage>
        <taxon>Archaea</taxon>
        <taxon>Methanobacteriati</taxon>
        <taxon>Methanobacteriota</taxon>
        <taxon>Stenosarchaea group</taxon>
        <taxon>Halobacteria</taxon>
        <taxon>Halobacteriales</taxon>
        <taxon>Haloferacaceae</taxon>
        <taxon>Haloplanus</taxon>
    </lineage>
</organism>
<dbReference type="Proteomes" id="UP000252985">
    <property type="component" value="Chromosome"/>
</dbReference>
<dbReference type="AlphaFoldDB" id="A0A345EAE9"/>
<evidence type="ECO:0000313" key="2">
    <source>
        <dbReference type="Proteomes" id="UP000252985"/>
    </source>
</evidence>
<dbReference type="EMBL" id="CP031148">
    <property type="protein sequence ID" value="AXG09171.1"/>
    <property type="molecule type" value="Genomic_DNA"/>
</dbReference>
<sequence length="73" mass="7621">MVQLCTGGSSTRLGEPPVLTYDRPFDCVSQPSLTGDDGRTEPSLAGLLGVGARVTALAVEGTDEPFEDDAYFA</sequence>
<name>A0A345EAE9_9EURY</name>
<accession>A0A345EAE9</accession>
<proteinExistence type="predicted"/>
<reference evidence="1 2" key="1">
    <citation type="submission" date="2018-07" db="EMBL/GenBank/DDBJ databases">
        <title>Genome sequences of Haloplanus sp. CBA1112.</title>
        <authorList>
            <person name="Kim Y.B."/>
            <person name="Roh S.W."/>
        </authorList>
    </citation>
    <scope>NUCLEOTIDE SEQUENCE [LARGE SCALE GENOMIC DNA]</scope>
    <source>
        <strain evidence="1 2">CBA1112</strain>
    </source>
</reference>